<dbReference type="InterPro" id="IPR011001">
    <property type="entry name" value="Saposin-like"/>
</dbReference>
<evidence type="ECO:0000313" key="3">
    <source>
        <dbReference type="Proteomes" id="UP000035681"/>
    </source>
</evidence>
<keyword evidence="3" id="KW-1185">Reference proteome</keyword>
<dbReference type="PROSITE" id="PS50015">
    <property type="entry name" value="SAP_B"/>
    <property type="match status" value="1"/>
</dbReference>
<dbReference type="Gene3D" id="1.10.225.10">
    <property type="entry name" value="Saposin-like"/>
    <property type="match status" value="1"/>
</dbReference>
<dbReference type="WBParaSite" id="TCONS_00013053.p1">
    <property type="protein sequence ID" value="TCONS_00013053.p1"/>
    <property type="gene ID" value="XLOC_008845"/>
</dbReference>
<dbReference type="WBParaSite" id="SSTP_0000446500.1">
    <property type="protein sequence ID" value="SSTP_0000446500.1"/>
    <property type="gene ID" value="SSTP_0000446500"/>
</dbReference>
<protein>
    <submittedName>
        <fullName evidence="4 5">Saposin B-type domain-containing protein</fullName>
    </submittedName>
</protein>
<proteinExistence type="predicted"/>
<dbReference type="InterPro" id="IPR008139">
    <property type="entry name" value="SaposinB_dom"/>
</dbReference>
<dbReference type="Proteomes" id="UP000035681">
    <property type="component" value="Unplaced"/>
</dbReference>
<accession>A0A0K0E4P6</accession>
<evidence type="ECO:0000259" key="2">
    <source>
        <dbReference type="PROSITE" id="PS50015"/>
    </source>
</evidence>
<sequence>MPPETSFKLLSKDLLCTFCLKIIENYKKEYDEHGNTFIEKLKKACNEYPNKLEAKRCLNGFTLEAMELLKNYDKHEVCQSVKLCKANEKPLPLEEFIEGSGEDKKPIPNNPLARKYDGTFL</sequence>
<keyword evidence="1" id="KW-1015">Disulfide bond</keyword>
<evidence type="ECO:0000313" key="5">
    <source>
        <dbReference type="WBParaSite" id="TCONS_00013053.p1"/>
    </source>
</evidence>
<reference evidence="4" key="1">
    <citation type="submission" date="2015-08" db="UniProtKB">
        <authorList>
            <consortium name="WormBaseParasite"/>
        </authorList>
    </citation>
    <scope>IDENTIFICATION</scope>
</reference>
<dbReference type="SUPFAM" id="SSF47862">
    <property type="entry name" value="Saposin"/>
    <property type="match status" value="1"/>
</dbReference>
<name>A0A0K0E4P6_STRER</name>
<feature type="domain" description="Saposin B-type" evidence="2">
    <location>
        <begin position="12"/>
        <end position="88"/>
    </location>
</feature>
<dbReference type="AlphaFoldDB" id="A0A0K0E4P6"/>
<evidence type="ECO:0000313" key="4">
    <source>
        <dbReference type="WBParaSite" id="SSTP_0000446500.1"/>
    </source>
</evidence>
<evidence type="ECO:0000256" key="1">
    <source>
        <dbReference type="ARBA" id="ARBA00023157"/>
    </source>
</evidence>
<organism evidence="4">
    <name type="scientific">Strongyloides stercoralis</name>
    <name type="common">Threadworm</name>
    <dbReference type="NCBI Taxonomy" id="6248"/>
    <lineage>
        <taxon>Eukaryota</taxon>
        <taxon>Metazoa</taxon>
        <taxon>Ecdysozoa</taxon>
        <taxon>Nematoda</taxon>
        <taxon>Chromadorea</taxon>
        <taxon>Rhabditida</taxon>
        <taxon>Tylenchina</taxon>
        <taxon>Panagrolaimomorpha</taxon>
        <taxon>Strongyloidoidea</taxon>
        <taxon>Strongyloididae</taxon>
        <taxon>Strongyloides</taxon>
    </lineage>
</organism>